<dbReference type="Proteomes" id="UP000626786">
    <property type="component" value="Unassembled WGS sequence"/>
</dbReference>
<feature type="domain" description="GP-PDE" evidence="1">
    <location>
        <begin position="2"/>
        <end position="239"/>
    </location>
</feature>
<sequence length="246" mass="27730">MTKLVAHRGWSGLAPENTMSAFSKALNHPDIDAIELDVHLSKDGVPVVIHDFTLDRTTSGEGFVSDYPVDELRQLDAGGWFDARFANERIPLLEEVLVQAKGKKRVLVELKQKGNWYEGLEQAVVNLIQRNDMCQEVLVISFDHKALQKVKELDKSISIGLVFFGSTMLVGEQVRYAKASYVGMHHEFVTQAIIDEVQGLGIEMGVWTVDEEYSIEELIMMSDQLTITTNHPERFPVRENLMIVGE</sequence>
<dbReference type="PANTHER" id="PTHR46211">
    <property type="entry name" value="GLYCEROPHOSPHORYL DIESTER PHOSPHODIESTERASE"/>
    <property type="match status" value="1"/>
</dbReference>
<comment type="caution">
    <text evidence="2">The sequence shown here is derived from an EMBL/GenBank/DDBJ whole genome shotgun (WGS) entry which is preliminary data.</text>
</comment>
<dbReference type="EMBL" id="JACSQN010000003">
    <property type="protein sequence ID" value="MBD7983806.1"/>
    <property type="molecule type" value="Genomic_DNA"/>
</dbReference>
<accession>A0ABR8U6Z8</accession>
<evidence type="ECO:0000313" key="2">
    <source>
        <dbReference type="EMBL" id="MBD7983806.1"/>
    </source>
</evidence>
<organism evidence="2 3">
    <name type="scientific">Sporosarcina quadrami</name>
    <dbReference type="NCBI Taxonomy" id="2762234"/>
    <lineage>
        <taxon>Bacteria</taxon>
        <taxon>Bacillati</taxon>
        <taxon>Bacillota</taxon>
        <taxon>Bacilli</taxon>
        <taxon>Bacillales</taxon>
        <taxon>Caryophanaceae</taxon>
        <taxon>Sporosarcina</taxon>
    </lineage>
</organism>
<dbReference type="RefSeq" id="WP_191693496.1">
    <property type="nucleotide sequence ID" value="NZ_JACSQN010000003.1"/>
</dbReference>
<keyword evidence="3" id="KW-1185">Reference proteome</keyword>
<dbReference type="SUPFAM" id="SSF51695">
    <property type="entry name" value="PLC-like phosphodiesterases"/>
    <property type="match status" value="1"/>
</dbReference>
<dbReference type="PANTHER" id="PTHR46211:SF1">
    <property type="entry name" value="GLYCEROPHOSPHODIESTER PHOSPHODIESTERASE, CYTOPLASMIC"/>
    <property type="match status" value="1"/>
</dbReference>
<dbReference type="InterPro" id="IPR017946">
    <property type="entry name" value="PLC-like_Pdiesterase_TIM-brl"/>
</dbReference>
<evidence type="ECO:0000259" key="1">
    <source>
        <dbReference type="PROSITE" id="PS51704"/>
    </source>
</evidence>
<dbReference type="Gene3D" id="3.20.20.190">
    <property type="entry name" value="Phosphatidylinositol (PI) phosphodiesterase"/>
    <property type="match status" value="1"/>
</dbReference>
<name>A0ABR8U6Z8_9BACL</name>
<dbReference type="InterPro" id="IPR030395">
    <property type="entry name" value="GP_PDE_dom"/>
</dbReference>
<dbReference type="Pfam" id="PF03009">
    <property type="entry name" value="GDPD"/>
    <property type="match status" value="1"/>
</dbReference>
<gene>
    <name evidence="2" type="ORF">H9649_04370</name>
</gene>
<dbReference type="PROSITE" id="PS51704">
    <property type="entry name" value="GP_PDE"/>
    <property type="match status" value="1"/>
</dbReference>
<evidence type="ECO:0000313" key="3">
    <source>
        <dbReference type="Proteomes" id="UP000626786"/>
    </source>
</evidence>
<proteinExistence type="predicted"/>
<protein>
    <submittedName>
        <fullName evidence="2">Glycerophosphodiester phosphodiesterase</fullName>
    </submittedName>
</protein>
<reference evidence="2 3" key="1">
    <citation type="submission" date="2020-08" db="EMBL/GenBank/DDBJ databases">
        <title>A Genomic Blueprint of the Chicken Gut Microbiome.</title>
        <authorList>
            <person name="Gilroy R."/>
            <person name="Ravi A."/>
            <person name="Getino M."/>
            <person name="Pursley I."/>
            <person name="Horton D.L."/>
            <person name="Alikhan N.-F."/>
            <person name="Baker D."/>
            <person name="Gharbi K."/>
            <person name="Hall N."/>
            <person name="Watson M."/>
            <person name="Adriaenssens E.M."/>
            <person name="Foster-Nyarko E."/>
            <person name="Jarju S."/>
            <person name="Secka A."/>
            <person name="Antonio M."/>
            <person name="Oren A."/>
            <person name="Chaudhuri R."/>
            <person name="La Ragione R.M."/>
            <person name="Hildebrand F."/>
            <person name="Pallen M.J."/>
        </authorList>
    </citation>
    <scope>NUCLEOTIDE SEQUENCE [LARGE SCALE GENOMIC DNA]</scope>
    <source>
        <strain evidence="2 3">Sa2YVA2</strain>
    </source>
</reference>